<proteinExistence type="predicted"/>
<dbReference type="EMBL" id="MT143440">
    <property type="protein sequence ID" value="QJA96859.1"/>
    <property type="molecule type" value="Genomic_DNA"/>
</dbReference>
<accession>A0A6M3LRS3</accession>
<evidence type="ECO:0000313" key="1">
    <source>
        <dbReference type="EMBL" id="QJA96859.1"/>
    </source>
</evidence>
<dbReference type="AlphaFoldDB" id="A0A6M3LRS3"/>
<gene>
    <name evidence="1" type="ORF">MM415B07220_0008</name>
</gene>
<name>A0A6M3LRS3_9ZZZZ</name>
<sequence length="65" mass="7947">MRKYTYYKVIQGNYGRGWDDVDFHECDSTGYMKPEDRAVFKENVKAYRENEPQPHRVIFRRELNV</sequence>
<protein>
    <submittedName>
        <fullName evidence="1">Uncharacterized protein</fullName>
    </submittedName>
</protein>
<organism evidence="1">
    <name type="scientific">viral metagenome</name>
    <dbReference type="NCBI Taxonomy" id="1070528"/>
    <lineage>
        <taxon>unclassified sequences</taxon>
        <taxon>metagenomes</taxon>
        <taxon>organismal metagenomes</taxon>
    </lineage>
</organism>
<reference evidence="1" key="1">
    <citation type="submission" date="2020-03" db="EMBL/GenBank/DDBJ databases">
        <title>The deep terrestrial virosphere.</title>
        <authorList>
            <person name="Holmfeldt K."/>
            <person name="Nilsson E."/>
            <person name="Simone D."/>
            <person name="Lopez-Fernandez M."/>
            <person name="Wu X."/>
            <person name="de Brujin I."/>
            <person name="Lundin D."/>
            <person name="Andersson A."/>
            <person name="Bertilsson S."/>
            <person name="Dopson M."/>
        </authorList>
    </citation>
    <scope>NUCLEOTIDE SEQUENCE</scope>
    <source>
        <strain evidence="1">MM415B07220</strain>
    </source>
</reference>